<proteinExistence type="predicted"/>
<comment type="caution">
    <text evidence="2">The sequence shown here is derived from an EMBL/GenBank/DDBJ whole genome shotgun (WGS) entry which is preliminary data.</text>
</comment>
<name>A0AAE1LH82_9NEOP</name>
<protein>
    <submittedName>
        <fullName evidence="2">TBC1 domain family member 30</fullName>
    </submittedName>
</protein>
<dbReference type="Proteomes" id="UP001219518">
    <property type="component" value="Unassembled WGS sequence"/>
</dbReference>
<evidence type="ECO:0000256" key="1">
    <source>
        <dbReference type="SAM" id="MobiDB-lite"/>
    </source>
</evidence>
<gene>
    <name evidence="2" type="ORF">KUF71_008705</name>
</gene>
<dbReference type="AlphaFoldDB" id="A0AAE1LH82"/>
<accession>A0AAE1LH82</accession>
<feature type="region of interest" description="Disordered" evidence="1">
    <location>
        <begin position="1"/>
        <end position="27"/>
    </location>
</feature>
<evidence type="ECO:0000313" key="3">
    <source>
        <dbReference type="Proteomes" id="UP001219518"/>
    </source>
</evidence>
<keyword evidence="3" id="KW-1185">Reference proteome</keyword>
<reference evidence="2" key="1">
    <citation type="submission" date="2021-07" db="EMBL/GenBank/DDBJ databases">
        <authorList>
            <person name="Catto M.A."/>
            <person name="Jacobson A."/>
            <person name="Kennedy G."/>
            <person name="Labadie P."/>
            <person name="Hunt B.G."/>
            <person name="Srinivasan R."/>
        </authorList>
    </citation>
    <scope>NUCLEOTIDE SEQUENCE</scope>
    <source>
        <strain evidence="2">PL_HMW_Pooled</strain>
        <tissue evidence="2">Head</tissue>
    </source>
</reference>
<feature type="compositionally biased region" description="Low complexity" evidence="1">
    <location>
        <begin position="195"/>
        <end position="210"/>
    </location>
</feature>
<feature type="region of interest" description="Disordered" evidence="1">
    <location>
        <begin position="97"/>
        <end position="169"/>
    </location>
</feature>
<reference evidence="2" key="2">
    <citation type="journal article" date="2023" name="BMC Genomics">
        <title>Pest status, molecular evolution, and epigenetic factors derived from the genome assembly of Frankliniella fusca, a thysanopteran phytovirus vector.</title>
        <authorList>
            <person name="Catto M.A."/>
            <person name="Labadie P.E."/>
            <person name="Jacobson A.L."/>
            <person name="Kennedy G.G."/>
            <person name="Srinivasan R."/>
            <person name="Hunt B.G."/>
        </authorList>
    </citation>
    <scope>NUCLEOTIDE SEQUENCE</scope>
    <source>
        <strain evidence="2">PL_HMW_Pooled</strain>
    </source>
</reference>
<organism evidence="2 3">
    <name type="scientific">Frankliniella fusca</name>
    <dbReference type="NCBI Taxonomy" id="407009"/>
    <lineage>
        <taxon>Eukaryota</taxon>
        <taxon>Metazoa</taxon>
        <taxon>Ecdysozoa</taxon>
        <taxon>Arthropoda</taxon>
        <taxon>Hexapoda</taxon>
        <taxon>Insecta</taxon>
        <taxon>Pterygota</taxon>
        <taxon>Neoptera</taxon>
        <taxon>Paraneoptera</taxon>
        <taxon>Thysanoptera</taxon>
        <taxon>Terebrantia</taxon>
        <taxon>Thripoidea</taxon>
        <taxon>Thripidae</taxon>
        <taxon>Frankliniella</taxon>
    </lineage>
</organism>
<sequence>MGARPGVPNAPAELSPPPPPRGSSGTLTTAFKGMLLTEYLQPCDKGSAIAAPAPPAPLAPGTFAAQFAIEQPQLAWSRSLDRKILVWYTERLPPAGCESLESRPRVPDSVTSTASCPAPAGADQKQCSVRTASPAAPRSPAAPGRAQRVPPLAAAPCSPACAEGNTGRGQASNACCSRALLDQLLMDIYKASGTTRRTSSATLTSSARDSSSTDDDRTATGLRLRYRSAAELRQLAAALRVRVAAAGARLGKHLRRRDQLRWRLERQQDVISAHLACAAPEAAAESVYKKVQREMSFCVTTICQRAV</sequence>
<feature type="region of interest" description="Disordered" evidence="1">
    <location>
        <begin position="195"/>
        <end position="218"/>
    </location>
</feature>
<evidence type="ECO:0000313" key="2">
    <source>
        <dbReference type="EMBL" id="KAK3919578.1"/>
    </source>
</evidence>
<dbReference type="EMBL" id="JAHWGI010000979">
    <property type="protein sequence ID" value="KAK3919578.1"/>
    <property type="molecule type" value="Genomic_DNA"/>
</dbReference>
<feature type="compositionally biased region" description="Low complexity" evidence="1">
    <location>
        <begin position="132"/>
        <end position="162"/>
    </location>
</feature>